<dbReference type="InterPro" id="IPR036942">
    <property type="entry name" value="Beta-barrel_TonB_sf"/>
</dbReference>
<comment type="caution">
    <text evidence="7">The sequence shown here is derived from an EMBL/GenBank/DDBJ whole genome shotgun (WGS) entry which is preliminary data.</text>
</comment>
<dbReference type="InterPro" id="IPR037066">
    <property type="entry name" value="Plug_dom_sf"/>
</dbReference>
<protein>
    <submittedName>
        <fullName evidence="7">TonB-dependent receptor</fullName>
    </submittedName>
</protein>
<dbReference type="Gene3D" id="2.40.170.20">
    <property type="entry name" value="TonB-dependent receptor, beta-barrel domain"/>
    <property type="match status" value="1"/>
</dbReference>
<keyword evidence="2 4" id="KW-0472">Membrane</keyword>
<dbReference type="Gene3D" id="2.170.130.10">
    <property type="entry name" value="TonB-dependent receptor, plug domain"/>
    <property type="match status" value="1"/>
</dbReference>
<proteinExistence type="inferred from homology"/>
<dbReference type="InterPro" id="IPR000531">
    <property type="entry name" value="Beta-barrel_TonB"/>
</dbReference>
<evidence type="ECO:0000256" key="4">
    <source>
        <dbReference type="RuleBase" id="RU003357"/>
    </source>
</evidence>
<comment type="similarity">
    <text evidence="4">Belongs to the TonB-dependent receptor family.</text>
</comment>
<sequence length="1112" mass="125761">MHFKIHILTDKFIQKKPNSLKFNLSFLFILFATPLFSQAYKDISIPVSIHFTKVKASALLKELNKQTNYKFYYDDMLEQVELESLNYTKAPLGKVLSEMTPLGFGFSLANNSISVRYSKASSNIKRIKQGKITGKVIDEKGQPMPGAGIKIIENGKVIQSSVDGTYSISIDPGTYTLEVSYVSYLAKRIGGILVEEGKTTPLSIAMQPANEMLKQVVVQGSYKKESIAGLYAQQKNAASLTDGISAEQIAKTPDNNVGAVLKRISGVTTLDNKYVVVRGLTERYNQAMIDGIVVPNTDMNRRNFSFDLIPNELVASVVVNKTATPDVSSEFVGGQVIVNTLSIPDQNFLTLSFGSGGNTQTTGKDFLTAGGRANKDYFAFDDGRREKPAGLVSWSFANRQDDPRIEHTDETGYKTGYSGAIEQSKKFDNKSFAIYKNQAIPNQNYRFTLGRVYEINEQKGLKIGFTGGLTYRNTQQSNEFESARSFGALIDGFKSPDTLGRGTGYIFNTTIGAVLNGGIQGEKFKLNLRNLYTKTLNEDFYQTILLEDSQQSLFQTNLVDPVFSSINQHKIEGEHLIGSNGFKLSWSGAYTHLNQAHKDLRSFKYLQMKNTLGKFYQQPNVMAVDDLKDNYSGDYRLWSAVNQDDLNWSLNLSQPFNFLNEKSLLKTGYTGWYKERNQDVTIAKIYGKSRNAEPVGAPDYIDKYEDLLTPERVGYGLNQAYYWLDIGNGDISKANSKYHAGYLMLDQLLTKKLRLVYGVRAENFNLQNKQEAEIRKREQEEQKFPDKIYQGTVPEQTGEKNWYFLPSANAIYSLTSKMNFRGAYSQTIIRPDFRETQVYGFPDPLLQAFIIGGNIKSTRVQNIDLRYEFYPNPDEIISISAFHKKLDKPVELVNETPHATQTTLTYKNQHSAINYGFEMEWRKSLGIIAEELKNFSLYGNAAVIWSEIKTFQKMENPDFNPDKPKDAPRYIDVIQSLKRPLIGQSPYIINAGLAYQSKYFGTNVSFNRSGFRSYIVSTPSATEFQRPRSLLDLQLSGRILKQKAEIKLNISNILNAADEYYTNANSWSETSDSLEPFKKLKGTDRYEPELGDLLRYRVKYGRSYNLSFTYNF</sequence>
<dbReference type="Gene3D" id="2.60.40.1120">
    <property type="entry name" value="Carboxypeptidase-like, regulatory domain"/>
    <property type="match status" value="1"/>
</dbReference>
<evidence type="ECO:0000256" key="2">
    <source>
        <dbReference type="ARBA" id="ARBA00023136"/>
    </source>
</evidence>
<dbReference type="EMBL" id="JBBEUB010000004">
    <property type="protein sequence ID" value="MEJ2903550.1"/>
    <property type="molecule type" value="Genomic_DNA"/>
</dbReference>
<dbReference type="Pfam" id="PF07715">
    <property type="entry name" value="Plug"/>
    <property type="match status" value="1"/>
</dbReference>
<evidence type="ECO:0000313" key="7">
    <source>
        <dbReference type="EMBL" id="MEJ2903550.1"/>
    </source>
</evidence>
<dbReference type="SUPFAM" id="SSF56935">
    <property type="entry name" value="Porins"/>
    <property type="match status" value="1"/>
</dbReference>
<feature type="domain" description="TonB-dependent receptor-like beta-barrel" evidence="5">
    <location>
        <begin position="615"/>
        <end position="1053"/>
    </location>
</feature>
<dbReference type="PANTHER" id="PTHR40980">
    <property type="entry name" value="PLUG DOMAIN-CONTAINING PROTEIN"/>
    <property type="match status" value="1"/>
</dbReference>
<feature type="domain" description="TonB-dependent receptor plug" evidence="6">
    <location>
        <begin position="236"/>
        <end position="334"/>
    </location>
</feature>
<name>A0ABU8NQ04_9SPHI</name>
<dbReference type="Proteomes" id="UP001378956">
    <property type="component" value="Unassembled WGS sequence"/>
</dbReference>
<accession>A0ABU8NQ04</accession>
<dbReference type="InterPro" id="IPR012910">
    <property type="entry name" value="Plug_dom"/>
</dbReference>
<keyword evidence="3" id="KW-0998">Cell outer membrane</keyword>
<comment type="subcellular location">
    <subcellularLocation>
        <location evidence="1 4">Cell outer membrane</location>
    </subcellularLocation>
</comment>
<dbReference type="Pfam" id="PF00593">
    <property type="entry name" value="TonB_dep_Rec_b-barrel"/>
    <property type="match status" value="1"/>
</dbReference>
<keyword evidence="7" id="KW-0675">Receptor</keyword>
<evidence type="ECO:0000256" key="1">
    <source>
        <dbReference type="ARBA" id="ARBA00004442"/>
    </source>
</evidence>
<reference evidence="7 8" key="1">
    <citation type="submission" date="2024-03" db="EMBL/GenBank/DDBJ databases">
        <title>Sequence of Lycoming College Course Isolates.</title>
        <authorList>
            <person name="Plotts O."/>
            <person name="Newman J."/>
        </authorList>
    </citation>
    <scope>NUCLEOTIDE SEQUENCE [LARGE SCALE GENOMIC DNA]</scope>
    <source>
        <strain evidence="7 8">CJB-3</strain>
    </source>
</reference>
<evidence type="ECO:0000256" key="3">
    <source>
        <dbReference type="ARBA" id="ARBA00023237"/>
    </source>
</evidence>
<keyword evidence="4" id="KW-0798">TonB box</keyword>
<dbReference type="PANTHER" id="PTHR40980:SF4">
    <property type="entry name" value="TONB-DEPENDENT RECEPTOR-LIKE BETA-BARREL DOMAIN-CONTAINING PROTEIN"/>
    <property type="match status" value="1"/>
</dbReference>
<keyword evidence="8" id="KW-1185">Reference proteome</keyword>
<evidence type="ECO:0000313" key="8">
    <source>
        <dbReference type="Proteomes" id="UP001378956"/>
    </source>
</evidence>
<evidence type="ECO:0000259" key="5">
    <source>
        <dbReference type="Pfam" id="PF00593"/>
    </source>
</evidence>
<dbReference type="InterPro" id="IPR008969">
    <property type="entry name" value="CarboxyPept-like_regulatory"/>
</dbReference>
<dbReference type="SUPFAM" id="SSF49464">
    <property type="entry name" value="Carboxypeptidase regulatory domain-like"/>
    <property type="match status" value="1"/>
</dbReference>
<dbReference type="Pfam" id="PF13620">
    <property type="entry name" value="CarboxypepD_reg"/>
    <property type="match status" value="1"/>
</dbReference>
<gene>
    <name evidence="7" type="ORF">WAE58_13985</name>
</gene>
<evidence type="ECO:0000259" key="6">
    <source>
        <dbReference type="Pfam" id="PF07715"/>
    </source>
</evidence>
<dbReference type="RefSeq" id="WP_288879151.1">
    <property type="nucleotide sequence ID" value="NZ_CBFGNQ010000001.1"/>
</dbReference>
<organism evidence="7 8">
    <name type="scientific">Pedobacter panaciterrae</name>
    <dbReference type="NCBI Taxonomy" id="363849"/>
    <lineage>
        <taxon>Bacteria</taxon>
        <taxon>Pseudomonadati</taxon>
        <taxon>Bacteroidota</taxon>
        <taxon>Sphingobacteriia</taxon>
        <taxon>Sphingobacteriales</taxon>
        <taxon>Sphingobacteriaceae</taxon>
        <taxon>Pedobacter</taxon>
    </lineage>
</organism>